<sequence>MAASLTRKRNRGLHAFNNTFAQEYLVLNWNTAEDDSFDGNAWPEPKKHTPLKAFACCTLTFFRRPFAHFIKSKVHADT</sequence>
<evidence type="ECO:0000313" key="1">
    <source>
        <dbReference type="EMBL" id="KAH0449806.1"/>
    </source>
</evidence>
<protein>
    <submittedName>
        <fullName evidence="1">Uncharacterized protein</fullName>
    </submittedName>
</protein>
<dbReference type="Proteomes" id="UP000775213">
    <property type="component" value="Unassembled WGS sequence"/>
</dbReference>
<comment type="caution">
    <text evidence="1">The sequence shown here is derived from an EMBL/GenBank/DDBJ whole genome shotgun (WGS) entry which is preliminary data.</text>
</comment>
<proteinExistence type="predicted"/>
<accession>A0AAV7G0B6</accession>
<gene>
    <name evidence="1" type="ORF">IEQ34_020498</name>
</gene>
<dbReference type="AlphaFoldDB" id="A0AAV7G0B6"/>
<dbReference type="EMBL" id="JAGFBR010000018">
    <property type="protein sequence ID" value="KAH0449806.1"/>
    <property type="molecule type" value="Genomic_DNA"/>
</dbReference>
<reference evidence="1 2" key="1">
    <citation type="journal article" date="2021" name="Hortic Res">
        <title>Chromosome-scale assembly of the Dendrobium chrysotoxum genome enhances the understanding of orchid evolution.</title>
        <authorList>
            <person name="Zhang Y."/>
            <person name="Zhang G.Q."/>
            <person name="Zhang D."/>
            <person name="Liu X.D."/>
            <person name="Xu X.Y."/>
            <person name="Sun W.H."/>
            <person name="Yu X."/>
            <person name="Zhu X."/>
            <person name="Wang Z.W."/>
            <person name="Zhao X."/>
            <person name="Zhong W.Y."/>
            <person name="Chen H."/>
            <person name="Yin W.L."/>
            <person name="Huang T."/>
            <person name="Niu S.C."/>
            <person name="Liu Z.J."/>
        </authorList>
    </citation>
    <scope>NUCLEOTIDE SEQUENCE [LARGE SCALE GENOMIC DNA]</scope>
    <source>
        <strain evidence="1">Lindl</strain>
    </source>
</reference>
<evidence type="ECO:0000313" key="2">
    <source>
        <dbReference type="Proteomes" id="UP000775213"/>
    </source>
</evidence>
<keyword evidence="2" id="KW-1185">Reference proteome</keyword>
<name>A0AAV7G0B6_DENCH</name>
<organism evidence="1 2">
    <name type="scientific">Dendrobium chrysotoxum</name>
    <name type="common">Orchid</name>
    <dbReference type="NCBI Taxonomy" id="161865"/>
    <lineage>
        <taxon>Eukaryota</taxon>
        <taxon>Viridiplantae</taxon>
        <taxon>Streptophyta</taxon>
        <taxon>Embryophyta</taxon>
        <taxon>Tracheophyta</taxon>
        <taxon>Spermatophyta</taxon>
        <taxon>Magnoliopsida</taxon>
        <taxon>Liliopsida</taxon>
        <taxon>Asparagales</taxon>
        <taxon>Orchidaceae</taxon>
        <taxon>Epidendroideae</taxon>
        <taxon>Malaxideae</taxon>
        <taxon>Dendrobiinae</taxon>
        <taxon>Dendrobium</taxon>
    </lineage>
</organism>